<evidence type="ECO:0000256" key="6">
    <source>
        <dbReference type="ARBA" id="ARBA00023136"/>
    </source>
</evidence>
<dbReference type="AlphaFoldDB" id="A0A1Y2GWU5"/>
<dbReference type="GO" id="GO:0030246">
    <property type="term" value="F:carbohydrate binding"/>
    <property type="evidence" value="ECO:0007669"/>
    <property type="project" value="InterPro"/>
</dbReference>
<accession>A0A1Y2GWU5</accession>
<evidence type="ECO:0000256" key="4">
    <source>
        <dbReference type="ARBA" id="ARBA00022729"/>
    </source>
</evidence>
<dbReference type="STRING" id="64571.A0A1Y2GWU5"/>
<protein>
    <recommendedName>
        <fullName evidence="9">ER membrane protein complex subunit 7 beta-sandwich domain-containing protein</fullName>
    </recommendedName>
</protein>
<evidence type="ECO:0000256" key="2">
    <source>
        <dbReference type="ARBA" id="ARBA00008880"/>
    </source>
</evidence>
<dbReference type="FunCoup" id="A0A1Y2GWU5">
    <property type="interactions" value="73"/>
</dbReference>
<dbReference type="Gene3D" id="2.60.40.1120">
    <property type="entry name" value="Carboxypeptidase-like, regulatory domain"/>
    <property type="match status" value="1"/>
</dbReference>
<organism evidence="10 11">
    <name type="scientific">Lobosporangium transversale</name>
    <dbReference type="NCBI Taxonomy" id="64571"/>
    <lineage>
        <taxon>Eukaryota</taxon>
        <taxon>Fungi</taxon>
        <taxon>Fungi incertae sedis</taxon>
        <taxon>Mucoromycota</taxon>
        <taxon>Mortierellomycotina</taxon>
        <taxon>Mortierellomycetes</taxon>
        <taxon>Mortierellales</taxon>
        <taxon>Mortierellaceae</taxon>
        <taxon>Lobosporangium</taxon>
    </lineage>
</organism>
<dbReference type="InterPro" id="IPR013784">
    <property type="entry name" value="Carb-bd-like_fold"/>
</dbReference>
<dbReference type="OrthoDB" id="27095at2759"/>
<reference evidence="10 11" key="1">
    <citation type="submission" date="2016-07" db="EMBL/GenBank/DDBJ databases">
        <title>Pervasive Adenine N6-methylation of Active Genes in Fungi.</title>
        <authorList>
            <consortium name="DOE Joint Genome Institute"/>
            <person name="Mondo S.J."/>
            <person name="Dannebaum R.O."/>
            <person name="Kuo R.C."/>
            <person name="Labutti K."/>
            <person name="Haridas S."/>
            <person name="Kuo A."/>
            <person name="Salamov A."/>
            <person name="Ahrendt S.R."/>
            <person name="Lipzen A."/>
            <person name="Sullivan W."/>
            <person name="Andreopoulos W.B."/>
            <person name="Clum A."/>
            <person name="Lindquist E."/>
            <person name="Daum C."/>
            <person name="Ramamoorthy G.K."/>
            <person name="Gryganskyi A."/>
            <person name="Culley D."/>
            <person name="Magnuson J.K."/>
            <person name="James T.Y."/>
            <person name="O'Malley M.A."/>
            <person name="Stajich J.E."/>
            <person name="Spatafora J.W."/>
            <person name="Visel A."/>
            <person name="Grigoriev I.V."/>
        </authorList>
    </citation>
    <scope>NUCLEOTIDE SEQUENCE [LARGE SCALE GENOMIC DNA]</scope>
    <source>
        <strain evidence="10 11">NRRL 3116</strain>
    </source>
</reference>
<evidence type="ECO:0000259" key="9">
    <source>
        <dbReference type="Pfam" id="PF09430"/>
    </source>
</evidence>
<keyword evidence="6" id="KW-0472">Membrane</keyword>
<dbReference type="PANTHER" id="PTHR13605:SF4">
    <property type="entry name" value="ER MEMBRANE PROTEIN COMPLEX SUBUNIT 7"/>
    <property type="match status" value="1"/>
</dbReference>
<dbReference type="GeneID" id="33570389"/>
<name>A0A1Y2GWU5_9FUNG</name>
<dbReference type="InterPro" id="IPR039163">
    <property type="entry name" value="EMC7"/>
</dbReference>
<sequence>MHFRSLKIGLILGSLLPWIDAAVIEGRLLGATFRGQVVQGVSMKTTVLLNRGLYQTHIQRDGTFAFPDVPTGAYILEVHSPNLSFPKVRIMVTSRDVIATRISLGDHFSNYQQLLPLPLVLSPRTRPRNYISPEGAKFAGWFANPLTLMASFSLLMLLVMPRIMANLDEDALHALRPPYEFGRHRHYSPQHPARGSMMHPPCQPVSMTSHVPFQLQYYQPQLHVDGALDQHPSNVFRSPTAGFIQPTQLGNVDNTHKQPIPMQPKKQK</sequence>
<comment type="caution">
    <text evidence="10">The sequence shown here is derived from an EMBL/GenBank/DDBJ whole genome shotgun (WGS) entry which is preliminary data.</text>
</comment>
<evidence type="ECO:0000256" key="3">
    <source>
        <dbReference type="ARBA" id="ARBA00022692"/>
    </source>
</evidence>
<dbReference type="PANTHER" id="PTHR13605">
    <property type="entry name" value="ER MEMBRANE PROTEIN COMPLEX SUBUNIT 7"/>
    <property type="match status" value="1"/>
</dbReference>
<comment type="similarity">
    <text evidence="2">Belongs to the EMC7 family.</text>
</comment>
<dbReference type="Proteomes" id="UP000193648">
    <property type="component" value="Unassembled WGS sequence"/>
</dbReference>
<dbReference type="InterPro" id="IPR019008">
    <property type="entry name" value="Beta_sandwich_EMC7"/>
</dbReference>
<gene>
    <name evidence="10" type="ORF">BCR41DRAFT_393342</name>
</gene>
<dbReference type="InParanoid" id="A0A1Y2GWU5"/>
<comment type="subcellular location">
    <subcellularLocation>
        <location evidence="1">Membrane</location>
        <topology evidence="1">Single-pass membrane protein</topology>
    </subcellularLocation>
</comment>
<evidence type="ECO:0000256" key="1">
    <source>
        <dbReference type="ARBA" id="ARBA00004167"/>
    </source>
</evidence>
<keyword evidence="5" id="KW-1133">Transmembrane helix</keyword>
<evidence type="ECO:0000313" key="11">
    <source>
        <dbReference type="Proteomes" id="UP000193648"/>
    </source>
</evidence>
<evidence type="ECO:0000256" key="8">
    <source>
        <dbReference type="SAM" id="SignalP"/>
    </source>
</evidence>
<feature type="signal peptide" evidence="8">
    <location>
        <begin position="1"/>
        <end position="21"/>
    </location>
</feature>
<feature type="region of interest" description="Disordered" evidence="7">
    <location>
        <begin position="238"/>
        <end position="268"/>
    </location>
</feature>
<feature type="chain" id="PRO_5012463437" description="ER membrane protein complex subunit 7 beta-sandwich domain-containing protein" evidence="8">
    <location>
        <begin position="22"/>
        <end position="268"/>
    </location>
</feature>
<evidence type="ECO:0000256" key="7">
    <source>
        <dbReference type="SAM" id="MobiDB-lite"/>
    </source>
</evidence>
<keyword evidence="3" id="KW-0812">Transmembrane</keyword>
<feature type="domain" description="ER membrane protein complex subunit 7 beta-sandwich" evidence="9">
    <location>
        <begin position="42"/>
        <end position="149"/>
    </location>
</feature>
<dbReference type="RefSeq" id="XP_021884498.1">
    <property type="nucleotide sequence ID" value="XM_022028546.1"/>
</dbReference>
<dbReference type="Pfam" id="PF09430">
    <property type="entry name" value="EMC7_beta-sandw"/>
    <property type="match status" value="1"/>
</dbReference>
<evidence type="ECO:0000313" key="10">
    <source>
        <dbReference type="EMBL" id="ORZ26735.1"/>
    </source>
</evidence>
<evidence type="ECO:0000256" key="5">
    <source>
        <dbReference type="ARBA" id="ARBA00022989"/>
    </source>
</evidence>
<keyword evidence="11" id="KW-1185">Reference proteome</keyword>
<proteinExistence type="inferred from homology"/>
<dbReference type="GO" id="GO:0072546">
    <property type="term" value="C:EMC complex"/>
    <property type="evidence" value="ECO:0007669"/>
    <property type="project" value="TreeGrafter"/>
</dbReference>
<keyword evidence="4 8" id="KW-0732">Signal</keyword>
<dbReference type="EMBL" id="MCFF01000006">
    <property type="protein sequence ID" value="ORZ26735.1"/>
    <property type="molecule type" value="Genomic_DNA"/>
</dbReference>
<dbReference type="SUPFAM" id="SSF49452">
    <property type="entry name" value="Starch-binding domain-like"/>
    <property type="match status" value="1"/>
</dbReference>
<feature type="compositionally biased region" description="Low complexity" evidence="7">
    <location>
        <begin position="257"/>
        <end position="268"/>
    </location>
</feature>